<reference evidence="1" key="1">
    <citation type="submission" date="2024-01" db="EMBL/GenBank/DDBJ databases">
        <title>First draft genome sequence data of TA4-1, the type strain of Gram-positive actinobacterium Streptomyces chiangmaiensis.</title>
        <authorList>
            <person name="Yasawong M."/>
            <person name="Nantapong N."/>
        </authorList>
    </citation>
    <scope>NUCLEOTIDE SEQUENCE</scope>
    <source>
        <strain evidence="1">TA4-1</strain>
    </source>
</reference>
<proteinExistence type="predicted"/>
<evidence type="ECO:0000313" key="1">
    <source>
        <dbReference type="EMBL" id="MED7822967.1"/>
    </source>
</evidence>
<organism evidence="1 2">
    <name type="scientific">Streptomyces chiangmaiensis</name>
    <dbReference type="NCBI Taxonomy" id="766497"/>
    <lineage>
        <taxon>Bacteria</taxon>
        <taxon>Bacillati</taxon>
        <taxon>Actinomycetota</taxon>
        <taxon>Actinomycetes</taxon>
        <taxon>Kitasatosporales</taxon>
        <taxon>Streptomycetaceae</taxon>
        <taxon>Streptomyces</taxon>
    </lineage>
</organism>
<dbReference type="EMBL" id="JAYWVC010000033">
    <property type="protein sequence ID" value="MED7822967.1"/>
    <property type="molecule type" value="Genomic_DNA"/>
</dbReference>
<keyword evidence="2" id="KW-1185">Reference proteome</keyword>
<evidence type="ECO:0000313" key="2">
    <source>
        <dbReference type="Proteomes" id="UP001333996"/>
    </source>
</evidence>
<name>A0ABU7FH72_9ACTN</name>
<dbReference type="Proteomes" id="UP001333996">
    <property type="component" value="Unassembled WGS sequence"/>
</dbReference>
<sequence>MTKYTIDDVYGKLASVEYAVDALPKSGSSQAVTATELDKKVASLKKAIEEGPKDKPTDLKGALAELPVLKEILGVLKAGGGIATTVLILVAVKATLSSIGVKIFDLQKAVQALSRAAFSGRELTTTENGRITLAAPEQPQQPHPLPSVTQVNEVKEAIRKLNEEVHTYSTRARELPSSREMRQLASAGERLDRVARSHRNIDQLAQSTHTLTQRFTALSQAVAGASGGS</sequence>
<gene>
    <name evidence="1" type="ORF">VXC91_13495</name>
</gene>
<comment type="caution">
    <text evidence="1">The sequence shown here is derived from an EMBL/GenBank/DDBJ whole genome shotgun (WGS) entry which is preliminary data.</text>
</comment>
<accession>A0ABU7FH72</accession>
<protein>
    <submittedName>
        <fullName evidence="1">Uncharacterized protein</fullName>
    </submittedName>
</protein>
<dbReference type="RefSeq" id="WP_329507389.1">
    <property type="nucleotide sequence ID" value="NZ_BAAAYZ010000019.1"/>
</dbReference>